<proteinExistence type="predicted"/>
<dbReference type="AlphaFoldDB" id="A0A0F9HBY0"/>
<evidence type="ECO:0000313" key="1">
    <source>
        <dbReference type="EMBL" id="KKM00612.1"/>
    </source>
</evidence>
<gene>
    <name evidence="1" type="ORF">LCGC14_1802730</name>
</gene>
<comment type="caution">
    <text evidence="1">The sequence shown here is derived from an EMBL/GenBank/DDBJ whole genome shotgun (WGS) entry which is preliminary data.</text>
</comment>
<accession>A0A0F9HBY0</accession>
<dbReference type="EMBL" id="LAZR01017395">
    <property type="protein sequence ID" value="KKM00612.1"/>
    <property type="molecule type" value="Genomic_DNA"/>
</dbReference>
<protein>
    <submittedName>
        <fullName evidence="1">Uncharacterized protein</fullName>
    </submittedName>
</protein>
<feature type="non-terminal residue" evidence="1">
    <location>
        <position position="67"/>
    </location>
</feature>
<reference evidence="1" key="1">
    <citation type="journal article" date="2015" name="Nature">
        <title>Complex archaea that bridge the gap between prokaryotes and eukaryotes.</title>
        <authorList>
            <person name="Spang A."/>
            <person name="Saw J.H."/>
            <person name="Jorgensen S.L."/>
            <person name="Zaremba-Niedzwiedzka K."/>
            <person name="Martijn J."/>
            <person name="Lind A.E."/>
            <person name="van Eijk R."/>
            <person name="Schleper C."/>
            <person name="Guy L."/>
            <person name="Ettema T.J."/>
        </authorList>
    </citation>
    <scope>NUCLEOTIDE SEQUENCE</scope>
</reference>
<sequence>MPAEVNGNHVIAHFNRARVIVYPDDNYYVCGSVVLTPYFIFVSGHGNENTNFEPIVSLAIPRDDVRL</sequence>
<organism evidence="1">
    <name type="scientific">marine sediment metagenome</name>
    <dbReference type="NCBI Taxonomy" id="412755"/>
    <lineage>
        <taxon>unclassified sequences</taxon>
        <taxon>metagenomes</taxon>
        <taxon>ecological metagenomes</taxon>
    </lineage>
</organism>
<name>A0A0F9HBY0_9ZZZZ</name>